<sequence>MDKYKRKIEGMKNMSEQHLRENAFKDLETLTDQLSELMSSGRTSLENDSIKMFPSKRIREEEKAQVGEINNVKEEISSTDSSSDPDYASDHSTVQEGNRTDDMNLRLRFFSNVIT</sequence>
<gene>
    <name evidence="3" type="ORF">WUBG_08336</name>
</gene>
<feature type="region of interest" description="Disordered" evidence="2">
    <location>
        <begin position="71"/>
        <end position="101"/>
    </location>
</feature>
<proteinExistence type="predicted"/>
<evidence type="ECO:0000256" key="2">
    <source>
        <dbReference type="SAM" id="MobiDB-lite"/>
    </source>
</evidence>
<reference evidence="4" key="1">
    <citation type="submission" date="2012-08" db="EMBL/GenBank/DDBJ databases">
        <title>The Genome Sequence of Wuchereria bancrofti.</title>
        <authorList>
            <person name="Nutman T.B."/>
            <person name="Fink D.L."/>
            <person name="Russ C."/>
            <person name="Young S."/>
            <person name="Zeng Q."/>
            <person name="Koehrsen M."/>
            <person name="Alvarado L."/>
            <person name="Berlin A."/>
            <person name="Chapman S.B."/>
            <person name="Chen Z."/>
            <person name="Freedman E."/>
            <person name="Gellesch M."/>
            <person name="Goldberg J."/>
            <person name="Griggs A."/>
            <person name="Gujja S."/>
            <person name="Heilman E.R."/>
            <person name="Heiman D."/>
            <person name="Hepburn T."/>
            <person name="Howarth C."/>
            <person name="Jen D."/>
            <person name="Larson L."/>
            <person name="Lewis B."/>
            <person name="Mehta T."/>
            <person name="Park D."/>
            <person name="Pearson M."/>
            <person name="Roberts A."/>
            <person name="Saif S."/>
            <person name="Shea T."/>
            <person name="Shenoy N."/>
            <person name="Sisk P."/>
            <person name="Stolte C."/>
            <person name="Sykes S."/>
            <person name="Walk T."/>
            <person name="White J."/>
            <person name="Yandava C."/>
            <person name="Haas B."/>
            <person name="Henn M.R."/>
            <person name="Nusbaum C."/>
            <person name="Birren B."/>
        </authorList>
    </citation>
    <scope>NUCLEOTIDE SEQUENCE [LARGE SCALE GENOMIC DNA]</scope>
    <source>
        <strain evidence="4">NA</strain>
    </source>
</reference>
<dbReference type="Proteomes" id="UP000004810">
    <property type="component" value="Unassembled WGS sequence"/>
</dbReference>
<feature type="coiled-coil region" evidence="1">
    <location>
        <begin position="1"/>
        <end position="40"/>
    </location>
</feature>
<evidence type="ECO:0000256" key="1">
    <source>
        <dbReference type="SAM" id="Coils"/>
    </source>
</evidence>
<name>J9EE72_WUCBA</name>
<dbReference type="AlphaFoldDB" id="J9EE72"/>
<organism evidence="3 4">
    <name type="scientific">Wuchereria bancrofti</name>
    <dbReference type="NCBI Taxonomy" id="6293"/>
    <lineage>
        <taxon>Eukaryota</taxon>
        <taxon>Metazoa</taxon>
        <taxon>Ecdysozoa</taxon>
        <taxon>Nematoda</taxon>
        <taxon>Chromadorea</taxon>
        <taxon>Rhabditida</taxon>
        <taxon>Spirurina</taxon>
        <taxon>Spiruromorpha</taxon>
        <taxon>Filarioidea</taxon>
        <taxon>Onchocercidae</taxon>
        <taxon>Wuchereria</taxon>
    </lineage>
</organism>
<keyword evidence="1" id="KW-0175">Coiled coil</keyword>
<dbReference type="EMBL" id="ADBV01004219">
    <property type="protein sequence ID" value="EJW80756.1"/>
    <property type="molecule type" value="Genomic_DNA"/>
</dbReference>
<comment type="caution">
    <text evidence="3">The sequence shown here is derived from an EMBL/GenBank/DDBJ whole genome shotgun (WGS) entry which is preliminary data.</text>
</comment>
<accession>J9EE72</accession>
<evidence type="ECO:0000313" key="3">
    <source>
        <dbReference type="EMBL" id="EJW80756.1"/>
    </source>
</evidence>
<evidence type="ECO:0000313" key="4">
    <source>
        <dbReference type="Proteomes" id="UP000004810"/>
    </source>
</evidence>
<feature type="compositionally biased region" description="Polar residues" evidence="2">
    <location>
        <begin position="78"/>
        <end position="97"/>
    </location>
</feature>
<protein>
    <submittedName>
        <fullName evidence="3">Uncharacterized protein</fullName>
    </submittedName>
</protein>